<feature type="transmembrane region" description="Helical" evidence="6">
    <location>
        <begin position="302"/>
        <end position="331"/>
    </location>
</feature>
<feature type="transmembrane region" description="Helical" evidence="6">
    <location>
        <begin position="219"/>
        <end position="240"/>
    </location>
</feature>
<reference evidence="8 9" key="1">
    <citation type="submission" date="2024-09" db="EMBL/GenBank/DDBJ databases">
        <authorList>
            <person name="Sun Q."/>
            <person name="Mori K."/>
        </authorList>
    </citation>
    <scope>NUCLEOTIDE SEQUENCE [LARGE SCALE GENOMIC DNA]</scope>
    <source>
        <strain evidence="8 9">CCM 7228</strain>
    </source>
</reference>
<dbReference type="InterPro" id="IPR011701">
    <property type="entry name" value="MFS"/>
</dbReference>
<accession>A0ABV6GC26</accession>
<comment type="caution">
    <text evidence="8">The sequence shown here is derived from an EMBL/GenBank/DDBJ whole genome shotgun (WGS) entry which is preliminary data.</text>
</comment>
<dbReference type="PANTHER" id="PTHR23526:SF4">
    <property type="entry name" value="INTEGRAL MEMBRANE TRANSPORT PROTEIN"/>
    <property type="match status" value="1"/>
</dbReference>
<dbReference type="EMBL" id="JBHLVO010000003">
    <property type="protein sequence ID" value="MFC0270966.1"/>
    <property type="molecule type" value="Genomic_DNA"/>
</dbReference>
<gene>
    <name evidence="8" type="ORF">ACFFIX_05830</name>
</gene>
<dbReference type="SUPFAM" id="SSF103473">
    <property type="entry name" value="MFS general substrate transporter"/>
    <property type="match status" value="1"/>
</dbReference>
<keyword evidence="2" id="KW-0813">Transport</keyword>
<dbReference type="Gene3D" id="1.20.1250.20">
    <property type="entry name" value="MFS general substrate transporter like domains"/>
    <property type="match status" value="1"/>
</dbReference>
<feature type="domain" description="Major facilitator superfamily (MFS) profile" evidence="7">
    <location>
        <begin position="1"/>
        <end position="393"/>
    </location>
</feature>
<organism evidence="8 9">
    <name type="scientific">Metabacillus herbersteinensis</name>
    <dbReference type="NCBI Taxonomy" id="283816"/>
    <lineage>
        <taxon>Bacteria</taxon>
        <taxon>Bacillati</taxon>
        <taxon>Bacillota</taxon>
        <taxon>Bacilli</taxon>
        <taxon>Bacillales</taxon>
        <taxon>Bacillaceae</taxon>
        <taxon>Metabacillus</taxon>
    </lineage>
</organism>
<evidence type="ECO:0000313" key="8">
    <source>
        <dbReference type="EMBL" id="MFC0270966.1"/>
    </source>
</evidence>
<dbReference type="Proteomes" id="UP001589854">
    <property type="component" value="Unassembled WGS sequence"/>
</dbReference>
<dbReference type="InterPro" id="IPR052528">
    <property type="entry name" value="Sugar_transport-like"/>
</dbReference>
<protein>
    <submittedName>
        <fullName evidence="8">MFS transporter</fullName>
    </submittedName>
</protein>
<keyword evidence="3 6" id="KW-0812">Transmembrane</keyword>
<feature type="transmembrane region" description="Helical" evidence="6">
    <location>
        <begin position="51"/>
        <end position="70"/>
    </location>
</feature>
<dbReference type="InterPro" id="IPR020846">
    <property type="entry name" value="MFS_dom"/>
</dbReference>
<evidence type="ECO:0000313" key="9">
    <source>
        <dbReference type="Proteomes" id="UP001589854"/>
    </source>
</evidence>
<keyword evidence="9" id="KW-1185">Reference proteome</keyword>
<feature type="transmembrane region" description="Helical" evidence="6">
    <location>
        <begin position="246"/>
        <end position="268"/>
    </location>
</feature>
<dbReference type="InterPro" id="IPR036259">
    <property type="entry name" value="MFS_trans_sf"/>
</dbReference>
<feature type="transmembrane region" description="Helical" evidence="6">
    <location>
        <begin position="280"/>
        <end position="296"/>
    </location>
</feature>
<proteinExistence type="predicted"/>
<feature type="transmembrane region" description="Helical" evidence="6">
    <location>
        <begin position="82"/>
        <end position="101"/>
    </location>
</feature>
<feature type="transmembrane region" description="Helical" evidence="6">
    <location>
        <begin position="352"/>
        <end position="380"/>
    </location>
</feature>
<evidence type="ECO:0000259" key="7">
    <source>
        <dbReference type="PROSITE" id="PS50850"/>
    </source>
</evidence>
<feature type="transmembrane region" description="Helical" evidence="6">
    <location>
        <begin position="140"/>
        <end position="163"/>
    </location>
</feature>
<evidence type="ECO:0000256" key="3">
    <source>
        <dbReference type="ARBA" id="ARBA00022692"/>
    </source>
</evidence>
<evidence type="ECO:0000256" key="6">
    <source>
        <dbReference type="SAM" id="Phobius"/>
    </source>
</evidence>
<evidence type="ECO:0000256" key="1">
    <source>
        <dbReference type="ARBA" id="ARBA00004651"/>
    </source>
</evidence>
<comment type="subcellular location">
    <subcellularLocation>
        <location evidence="1">Cell membrane</location>
        <topology evidence="1">Multi-pass membrane protein</topology>
    </subcellularLocation>
</comment>
<keyword evidence="4 6" id="KW-1133">Transmembrane helix</keyword>
<keyword evidence="5 6" id="KW-0472">Membrane</keyword>
<dbReference type="RefSeq" id="WP_378931522.1">
    <property type="nucleotide sequence ID" value="NZ_JBHLVO010000003.1"/>
</dbReference>
<dbReference type="PROSITE" id="PS50850">
    <property type="entry name" value="MFS"/>
    <property type="match status" value="1"/>
</dbReference>
<evidence type="ECO:0000256" key="5">
    <source>
        <dbReference type="ARBA" id="ARBA00023136"/>
    </source>
</evidence>
<sequence>MIKGKGWVYVTKGRTINKNLVFICTALFMVSIAGSRPLISLYADGLGASHAEIGVIVALFSFFPLFLSIQSGKIIDCVGVKGPLIASVVLGILSMVILSILHNLTGVYISQIFAGLAQLVFVLSMQAYAGQFPKSKLREYYITVFSIAVAAGSFAGPLFSGFLTDSIGYSTTFLTLSFVLVGMLPLSLFFSGQKAMSMQDKRNEQNSFQLLRIPDLRKAVLVSSVGLLAKDTYISFFPLLAAENGLSASAIGVIIALNAGAGMFIRSLLPWVAQHLKRDVIITISILVSGVMYLLNPLSDHVLWLSTLSIILGFCTGICQPLSIFATIITLPKERVAEGLGLRLTFNKLTQIVGPLSLGSLSSVVGMPGIFYTCGAIILMGSFHPDKLLFYKKEKS</sequence>
<name>A0ABV6GC26_9BACI</name>
<dbReference type="PANTHER" id="PTHR23526">
    <property type="entry name" value="INTEGRAL MEMBRANE TRANSPORT PROTEIN-RELATED"/>
    <property type="match status" value="1"/>
</dbReference>
<evidence type="ECO:0000256" key="4">
    <source>
        <dbReference type="ARBA" id="ARBA00022989"/>
    </source>
</evidence>
<feature type="transmembrane region" description="Helical" evidence="6">
    <location>
        <begin position="169"/>
        <end position="192"/>
    </location>
</feature>
<dbReference type="Pfam" id="PF07690">
    <property type="entry name" value="MFS_1"/>
    <property type="match status" value="1"/>
</dbReference>
<feature type="transmembrane region" description="Helical" evidence="6">
    <location>
        <begin position="107"/>
        <end position="128"/>
    </location>
</feature>
<feature type="transmembrane region" description="Helical" evidence="6">
    <location>
        <begin position="20"/>
        <end position="39"/>
    </location>
</feature>
<evidence type="ECO:0000256" key="2">
    <source>
        <dbReference type="ARBA" id="ARBA00022448"/>
    </source>
</evidence>